<name>A0ABV8W1U2_9FLAO</name>
<keyword evidence="3" id="KW-0479">Metal-binding</keyword>
<dbReference type="RefSeq" id="WP_179004896.1">
    <property type="nucleotide sequence ID" value="NZ_JBHSCO010000002.1"/>
</dbReference>
<sequence>MNIAFNVNRLAMIGLGVTLKSLLENCSDPSKINIYILCSDLNIEDKSNIHKLLLSYGLNEVKLIDFDVNEHFGTFSSLQGDLTTYGRLLLQDYVKEDSVLYLDADLVVELDVLSLEGFDFQGKGIAAVDGGKMRDALDHPFLCNEIGLGMDLTVFNAGIILFNLKYWREKDIKNQCLAFGKKYGTKLRSHDQTILNAFFAGNFAFLPLEFNMPWFAQNKRPEAKKVILHFVGSPKPWDVLGKYVHRGFSVWKSYLNADWEKAYYHYNQGEFLRAWHIRRSYARLLLLKMKSKN</sequence>
<organism evidence="4 5">
    <name type="scientific">Flavobacterium quisquiliarum</name>
    <dbReference type="NCBI Taxonomy" id="1834436"/>
    <lineage>
        <taxon>Bacteria</taxon>
        <taxon>Pseudomonadati</taxon>
        <taxon>Bacteroidota</taxon>
        <taxon>Flavobacteriia</taxon>
        <taxon>Flavobacteriales</taxon>
        <taxon>Flavobacteriaceae</taxon>
        <taxon>Flavobacterium</taxon>
    </lineage>
</organism>
<dbReference type="PANTHER" id="PTHR13778:SF47">
    <property type="entry name" value="LIPOPOLYSACCHARIDE 1,3-GALACTOSYLTRANSFERASE"/>
    <property type="match status" value="1"/>
</dbReference>
<gene>
    <name evidence="4" type="ORF">ACFOY0_05445</name>
</gene>
<dbReference type="Gene3D" id="3.90.550.10">
    <property type="entry name" value="Spore Coat Polysaccharide Biosynthesis Protein SpsA, Chain A"/>
    <property type="match status" value="1"/>
</dbReference>
<evidence type="ECO:0000313" key="5">
    <source>
        <dbReference type="Proteomes" id="UP001595719"/>
    </source>
</evidence>
<dbReference type="Pfam" id="PF01501">
    <property type="entry name" value="Glyco_transf_8"/>
    <property type="match status" value="1"/>
</dbReference>
<dbReference type="SUPFAM" id="SSF53448">
    <property type="entry name" value="Nucleotide-diphospho-sugar transferases"/>
    <property type="match status" value="1"/>
</dbReference>
<proteinExistence type="predicted"/>
<dbReference type="EMBL" id="JBHSCO010000002">
    <property type="protein sequence ID" value="MFC4390429.1"/>
    <property type="molecule type" value="Genomic_DNA"/>
</dbReference>
<reference evidence="5" key="1">
    <citation type="journal article" date="2019" name="Int. J. Syst. Evol. Microbiol.">
        <title>The Global Catalogue of Microorganisms (GCM) 10K type strain sequencing project: providing services to taxonomists for standard genome sequencing and annotation.</title>
        <authorList>
            <consortium name="The Broad Institute Genomics Platform"/>
            <consortium name="The Broad Institute Genome Sequencing Center for Infectious Disease"/>
            <person name="Wu L."/>
            <person name="Ma J."/>
        </authorList>
    </citation>
    <scope>NUCLEOTIDE SEQUENCE [LARGE SCALE GENOMIC DNA]</scope>
    <source>
        <strain evidence="5">CGMCC 1.15345</strain>
    </source>
</reference>
<accession>A0ABV8W1U2</accession>
<dbReference type="InterPro" id="IPR029044">
    <property type="entry name" value="Nucleotide-diphossugar_trans"/>
</dbReference>
<dbReference type="CDD" id="cd04194">
    <property type="entry name" value="GT8_A4GalT_like"/>
    <property type="match status" value="1"/>
</dbReference>
<dbReference type="InterPro" id="IPR002495">
    <property type="entry name" value="Glyco_trans_8"/>
</dbReference>
<comment type="caution">
    <text evidence="4">The sequence shown here is derived from an EMBL/GenBank/DDBJ whole genome shotgun (WGS) entry which is preliminary data.</text>
</comment>
<dbReference type="Proteomes" id="UP001595719">
    <property type="component" value="Unassembled WGS sequence"/>
</dbReference>
<dbReference type="PANTHER" id="PTHR13778">
    <property type="entry name" value="GLYCOSYLTRANSFERASE 8 DOMAIN-CONTAINING PROTEIN"/>
    <property type="match status" value="1"/>
</dbReference>
<evidence type="ECO:0000313" key="4">
    <source>
        <dbReference type="EMBL" id="MFC4390429.1"/>
    </source>
</evidence>
<evidence type="ECO:0000256" key="1">
    <source>
        <dbReference type="ARBA" id="ARBA00022676"/>
    </source>
</evidence>
<dbReference type="InterPro" id="IPR050748">
    <property type="entry name" value="Glycosyltrans_8_dom-fam"/>
</dbReference>
<keyword evidence="1" id="KW-0328">Glycosyltransferase</keyword>
<keyword evidence="5" id="KW-1185">Reference proteome</keyword>
<evidence type="ECO:0000256" key="3">
    <source>
        <dbReference type="ARBA" id="ARBA00022723"/>
    </source>
</evidence>
<evidence type="ECO:0000256" key="2">
    <source>
        <dbReference type="ARBA" id="ARBA00022679"/>
    </source>
</evidence>
<keyword evidence="2" id="KW-0808">Transferase</keyword>
<protein>
    <submittedName>
        <fullName evidence="4">Glycosyltransferase family 8 protein</fullName>
    </submittedName>
</protein>